<name>A0A1W0CGI9_9NEIS</name>
<dbReference type="Proteomes" id="UP000192721">
    <property type="component" value="Unassembled WGS sequence"/>
</dbReference>
<dbReference type="AlphaFoldDB" id="A0A1W0CGI9"/>
<evidence type="ECO:0000313" key="4">
    <source>
        <dbReference type="EMBL" id="OQS33818.1"/>
    </source>
</evidence>
<comment type="caution">
    <text evidence="4">The sequence shown here is derived from an EMBL/GenBank/DDBJ whole genome shotgun (WGS) entry which is preliminary data.</text>
</comment>
<dbReference type="EMBL" id="MUKV01000036">
    <property type="protein sequence ID" value="OQS33818.1"/>
    <property type="molecule type" value="Genomic_DNA"/>
</dbReference>
<protein>
    <recommendedName>
        <fullName evidence="3">Lcl C-terminal domain-containing protein</fullName>
    </recommendedName>
</protein>
<feature type="region of interest" description="Disordered" evidence="1">
    <location>
        <begin position="358"/>
        <end position="393"/>
    </location>
</feature>
<sequence length="393" mass="42121">MIRYSQFSLVVAASLTLAACSGGPAAQPVRTGVFVDSPVAGLDYDSGSHAGKTTANGEFHYLDGATVVFRIGQLELGRSLGAPQLTPLQLTGSQNPADPKVLRQVQLLLTLDQDGNPDNGIQIETEIAARFNRSQSLEQAGDLQTLLDQTGIARRLVSADRAAQHFQLSLASLRAQPPSPRFTPLAEADGAPLGGARQRAGCVQDKRTGLIWEVKAERGLRSQFHSYYASSSGNAAQPAKCESDQGDCLVATYVQSVRQQRLCGFDDETAGGDRGWRLPTERELKTLLDWSQRDKALGLPALDRYAFPDAAATFYWTGTSHSEESTVVVAFDDTHRSLASISLGQGQAARVRLVRGPKLADEPSPHGMDKPLSAYASVRSEGPSILHASGRPL</sequence>
<gene>
    <name evidence="4" type="ORF">B0T45_19755</name>
</gene>
<proteinExistence type="predicted"/>
<dbReference type="InterPro" id="IPR011460">
    <property type="entry name" value="Lcl_C"/>
</dbReference>
<dbReference type="Pfam" id="PF07603">
    <property type="entry name" value="Lcl_C"/>
    <property type="match status" value="1"/>
</dbReference>
<feature type="signal peptide" evidence="2">
    <location>
        <begin position="1"/>
        <end position="26"/>
    </location>
</feature>
<reference evidence="4 5" key="1">
    <citation type="submission" date="2017-02" db="EMBL/GenBank/DDBJ databases">
        <title>Chromobacterium haemolyticum H5244.</title>
        <authorList>
            <person name="Gulvik C.A."/>
        </authorList>
    </citation>
    <scope>NUCLEOTIDE SEQUENCE [LARGE SCALE GENOMIC DNA]</scope>
    <source>
        <strain evidence="4 5">H5244</strain>
    </source>
</reference>
<evidence type="ECO:0000313" key="5">
    <source>
        <dbReference type="Proteomes" id="UP000192721"/>
    </source>
</evidence>
<accession>A0A1W0CGI9</accession>
<evidence type="ECO:0000256" key="2">
    <source>
        <dbReference type="SAM" id="SignalP"/>
    </source>
</evidence>
<evidence type="ECO:0000259" key="3">
    <source>
        <dbReference type="Pfam" id="PF07603"/>
    </source>
</evidence>
<organism evidence="4 5">
    <name type="scientific">Chromobacterium haemolyticum</name>
    <dbReference type="NCBI Taxonomy" id="394935"/>
    <lineage>
        <taxon>Bacteria</taxon>
        <taxon>Pseudomonadati</taxon>
        <taxon>Pseudomonadota</taxon>
        <taxon>Betaproteobacteria</taxon>
        <taxon>Neisseriales</taxon>
        <taxon>Chromobacteriaceae</taxon>
        <taxon>Chromobacterium</taxon>
    </lineage>
</organism>
<keyword evidence="2" id="KW-0732">Signal</keyword>
<feature type="compositionally biased region" description="Basic and acidic residues" evidence="1">
    <location>
        <begin position="358"/>
        <end position="369"/>
    </location>
</feature>
<dbReference type="PROSITE" id="PS51257">
    <property type="entry name" value="PROKAR_LIPOPROTEIN"/>
    <property type="match status" value="1"/>
</dbReference>
<feature type="domain" description="Lcl C-terminal" evidence="3">
    <location>
        <begin position="201"/>
        <end position="355"/>
    </location>
</feature>
<dbReference type="RefSeq" id="WP_081556656.1">
    <property type="nucleotide sequence ID" value="NZ_MUKV01000036.1"/>
</dbReference>
<feature type="chain" id="PRO_5012393336" description="Lcl C-terminal domain-containing protein" evidence="2">
    <location>
        <begin position="27"/>
        <end position="393"/>
    </location>
</feature>
<evidence type="ECO:0000256" key="1">
    <source>
        <dbReference type="SAM" id="MobiDB-lite"/>
    </source>
</evidence>